<dbReference type="Gene3D" id="1.10.8.430">
    <property type="entry name" value="Helical domain of apoptotic protease-activating factors"/>
    <property type="match status" value="1"/>
</dbReference>
<evidence type="ECO:0000313" key="14">
    <source>
        <dbReference type="Proteomes" id="UP000215914"/>
    </source>
</evidence>
<comment type="function">
    <text evidence="1">Confers resistance to late blight (Phytophthora infestans) races carrying the avirulence gene Avr1. Resistance proteins guard the plant against pathogens that contain an appropriate avirulence protein via an indirect interaction with this avirulence protein. That triggers a defense system including the hypersensitive response, which restricts the pathogen growth.</text>
</comment>
<keyword evidence="10" id="KW-0067">ATP-binding</keyword>
<dbReference type="GO" id="GO:0016787">
    <property type="term" value="F:hydrolase activity"/>
    <property type="evidence" value="ECO:0007669"/>
    <property type="project" value="UniProtKB-KW"/>
</dbReference>
<dbReference type="GO" id="GO:0009626">
    <property type="term" value="P:plant-type hypersensitive response"/>
    <property type="evidence" value="ECO:0007669"/>
    <property type="project" value="UniProtKB-KW"/>
</dbReference>
<dbReference type="Gene3D" id="1.20.5.4130">
    <property type="match status" value="1"/>
</dbReference>
<keyword evidence="8" id="KW-0547">Nucleotide-binding</keyword>
<evidence type="ECO:0000256" key="7">
    <source>
        <dbReference type="ARBA" id="ARBA00022737"/>
    </source>
</evidence>
<evidence type="ECO:0000313" key="13">
    <source>
        <dbReference type="EMBL" id="KAF5756701.1"/>
    </source>
</evidence>
<dbReference type="InterPro" id="IPR058922">
    <property type="entry name" value="WHD_DRP"/>
</dbReference>
<keyword evidence="4" id="KW-0963">Cytoplasm</keyword>
<dbReference type="Pfam" id="PF00931">
    <property type="entry name" value="NB-ARC"/>
    <property type="match status" value="1"/>
</dbReference>
<gene>
    <name evidence="13" type="ORF">HanXRQr2_Chr17g0817911</name>
</gene>
<name>A0A9K3GVJ2_HELAN</name>
<dbReference type="InterPro" id="IPR032675">
    <property type="entry name" value="LRR_dom_sf"/>
</dbReference>
<dbReference type="FunFam" id="1.10.10.10:FF:000322">
    <property type="entry name" value="Probable disease resistance protein At1g63360"/>
    <property type="match status" value="1"/>
</dbReference>
<dbReference type="InterPro" id="IPR036388">
    <property type="entry name" value="WH-like_DNA-bd_sf"/>
</dbReference>
<comment type="caution">
    <text evidence="13">The sequence shown here is derived from an EMBL/GenBank/DDBJ whole genome shotgun (WGS) entry which is preliminary data.</text>
</comment>
<dbReference type="SUPFAM" id="SSF52540">
    <property type="entry name" value="P-loop containing nucleoside triphosphate hydrolases"/>
    <property type="match status" value="1"/>
</dbReference>
<dbReference type="InterPro" id="IPR042197">
    <property type="entry name" value="Apaf_helical"/>
</dbReference>
<keyword evidence="13" id="KW-0378">Hydrolase</keyword>
<feature type="domain" description="NB-ARC" evidence="11">
    <location>
        <begin position="169"/>
        <end position="337"/>
    </location>
</feature>
<keyword evidence="7" id="KW-0677">Repeat</keyword>
<dbReference type="Gene3D" id="3.40.50.300">
    <property type="entry name" value="P-loop containing nucleotide triphosphate hydrolases"/>
    <property type="match status" value="1"/>
</dbReference>
<evidence type="ECO:0000256" key="9">
    <source>
        <dbReference type="ARBA" id="ARBA00022821"/>
    </source>
</evidence>
<keyword evidence="6" id="KW-0381">Hypersensitive response</keyword>
<evidence type="ECO:0000256" key="1">
    <source>
        <dbReference type="ARBA" id="ARBA00002074"/>
    </source>
</evidence>
<keyword evidence="14" id="KW-1185">Reference proteome</keyword>
<dbReference type="FunFam" id="3.40.50.300:FF:001091">
    <property type="entry name" value="Probable disease resistance protein At1g61300"/>
    <property type="match status" value="1"/>
</dbReference>
<protein>
    <submittedName>
        <fullName evidence="13">P-loop containing nucleoside triphosphate hydrolase, leucine-rich repeat domain superfamily</fullName>
    </submittedName>
</protein>
<accession>A0A9K3GVJ2</accession>
<dbReference type="InterPro" id="IPR044974">
    <property type="entry name" value="Disease_R_plants"/>
</dbReference>
<dbReference type="PANTHER" id="PTHR23155">
    <property type="entry name" value="DISEASE RESISTANCE PROTEIN RP"/>
    <property type="match status" value="1"/>
</dbReference>
<evidence type="ECO:0000256" key="3">
    <source>
        <dbReference type="ARBA" id="ARBA00008894"/>
    </source>
</evidence>
<evidence type="ECO:0000256" key="2">
    <source>
        <dbReference type="ARBA" id="ARBA00004496"/>
    </source>
</evidence>
<keyword evidence="5" id="KW-0433">Leucine-rich repeat</keyword>
<evidence type="ECO:0000256" key="5">
    <source>
        <dbReference type="ARBA" id="ARBA00022614"/>
    </source>
</evidence>
<dbReference type="Pfam" id="PF23559">
    <property type="entry name" value="WHD_DRP"/>
    <property type="match status" value="1"/>
</dbReference>
<reference evidence="13" key="2">
    <citation type="submission" date="2020-06" db="EMBL/GenBank/DDBJ databases">
        <title>Helianthus annuus Genome sequencing and assembly Release 2.</title>
        <authorList>
            <person name="Gouzy J."/>
            <person name="Langlade N."/>
            <person name="Munos S."/>
        </authorList>
    </citation>
    <scope>NUCLEOTIDE SEQUENCE</scope>
    <source>
        <tissue evidence="13">Leaves</tissue>
    </source>
</reference>
<dbReference type="PANTHER" id="PTHR23155:SF1152">
    <property type="entry name" value="AAA+ ATPASE DOMAIN-CONTAINING PROTEIN"/>
    <property type="match status" value="1"/>
</dbReference>
<proteinExistence type="inferred from homology"/>
<dbReference type="GO" id="GO:0043531">
    <property type="term" value="F:ADP binding"/>
    <property type="evidence" value="ECO:0007669"/>
    <property type="project" value="InterPro"/>
</dbReference>
<dbReference type="Gramene" id="mRNA:HanXRQr2_Chr17g0817911">
    <property type="protein sequence ID" value="CDS:HanXRQr2_Chr17g0817911.1"/>
    <property type="gene ID" value="HanXRQr2_Chr17g0817911"/>
</dbReference>
<dbReference type="EMBL" id="MNCJ02000332">
    <property type="protein sequence ID" value="KAF5756701.1"/>
    <property type="molecule type" value="Genomic_DNA"/>
</dbReference>
<dbReference type="InterPro" id="IPR027417">
    <property type="entry name" value="P-loop_NTPase"/>
</dbReference>
<evidence type="ECO:0000256" key="4">
    <source>
        <dbReference type="ARBA" id="ARBA00022490"/>
    </source>
</evidence>
<organism evidence="13 14">
    <name type="scientific">Helianthus annuus</name>
    <name type="common">Common sunflower</name>
    <dbReference type="NCBI Taxonomy" id="4232"/>
    <lineage>
        <taxon>Eukaryota</taxon>
        <taxon>Viridiplantae</taxon>
        <taxon>Streptophyta</taxon>
        <taxon>Embryophyta</taxon>
        <taxon>Tracheophyta</taxon>
        <taxon>Spermatophyta</taxon>
        <taxon>Magnoliopsida</taxon>
        <taxon>eudicotyledons</taxon>
        <taxon>Gunneridae</taxon>
        <taxon>Pentapetalae</taxon>
        <taxon>asterids</taxon>
        <taxon>campanulids</taxon>
        <taxon>Asterales</taxon>
        <taxon>Asteraceae</taxon>
        <taxon>Asteroideae</taxon>
        <taxon>Heliantheae alliance</taxon>
        <taxon>Heliantheae</taxon>
        <taxon>Helianthus</taxon>
    </lineage>
</organism>
<evidence type="ECO:0000256" key="10">
    <source>
        <dbReference type="ARBA" id="ARBA00022840"/>
    </source>
</evidence>
<dbReference type="GO" id="GO:0005524">
    <property type="term" value="F:ATP binding"/>
    <property type="evidence" value="ECO:0007669"/>
    <property type="project" value="UniProtKB-KW"/>
</dbReference>
<comment type="subcellular location">
    <subcellularLocation>
        <location evidence="2">Cytoplasm</location>
    </subcellularLocation>
</comment>
<dbReference type="Gene3D" id="3.80.10.10">
    <property type="entry name" value="Ribonuclease Inhibitor"/>
    <property type="match status" value="1"/>
</dbReference>
<feature type="domain" description="Disease resistance protein winged helix" evidence="12">
    <location>
        <begin position="421"/>
        <end position="490"/>
    </location>
</feature>
<dbReference type="AlphaFoldDB" id="A0A9K3GVJ2"/>
<evidence type="ECO:0000256" key="8">
    <source>
        <dbReference type="ARBA" id="ARBA00022741"/>
    </source>
</evidence>
<dbReference type="Proteomes" id="UP000215914">
    <property type="component" value="Unassembled WGS sequence"/>
</dbReference>
<evidence type="ECO:0000259" key="12">
    <source>
        <dbReference type="Pfam" id="PF23559"/>
    </source>
</evidence>
<dbReference type="InterPro" id="IPR002182">
    <property type="entry name" value="NB-ARC"/>
</dbReference>
<comment type="similarity">
    <text evidence="3">Belongs to the disease resistance NB-LRR family.</text>
</comment>
<dbReference type="GO" id="GO:0051607">
    <property type="term" value="P:defense response to virus"/>
    <property type="evidence" value="ECO:0007669"/>
    <property type="project" value="UniProtKB-ARBA"/>
</dbReference>
<sequence length="870" mass="100936">MAYAGVQMFMDKLNQLINCNDNPLINIHSIIYARPQFQILYEELGSMIQTLFIDQHQDLQKLTDLKKRFIYAAEEAEYNVDLFLSGVHIRNNGHFPTSEDFKRSLNLDDVMTSFKSLQVEFMSLNKKIDSSPRPKRTVNQSAPAPISFSGNSQRSKKLLDEIFVALDRDAELIIKRLVEYRKKVDVVSIVGMGGIGKTTLATKVFNDAYVKYHFDVIAWVTVSQTYDKRAVLTRILKSNHAQLDLVKASDCQLHELVHRHLIDQRYLIVIDDIWDKETWDNLKSLFPGRNNGSRILLTSRITEVAKHASSDGFIHHLRYLNKDQSWQLLCQKVFQGDECPEWSIKPGMRIVEHCHGLPLALVVIAGVLAKHSWSEKFWVEIADRVDSYIVGDQDGCVEILALSYNHLPLHLRECFLYLGGFHEDYKFQVKILIRLWVAEGFIQQTGNQSLEDIAEGYLMDLIDRNLVIVDRWKSNGAVKACKMHDLVRELCWKKAKEERFSLTIEHPMLFHLYDVITPSYKPTVRVFMNTKYIPVIPCLSTQNLRSLFFGYFTLYSDDIARYFRFFMLLRVLDLETYKLDEFPKGMELLVHLRYLRICHSSKKFPSSICYLWNLQTLIYFTKDSDTVVIPGNISDMVNLRHLCSYRPFPGFRVKTSFYLQSIEKPMNLQAISNVELGDGVDNFQKCFPYIKELTCTTYSVEQNDFKSLTYLEKLDLTCRGEIKNPITFPTTLKRLTIRGCDLPWSDMSIIQSLPNLQVLKLGRISFSGTCWNTAEHVFPQLKFLRLEGLNIKLWEAYSRSFPCLKHLEVIRCYNLEEIPLEIGDIPTLELIIINKCRQCVGESVRRIQEGQRDLGNYDLKINVLDDTRNS</sequence>
<evidence type="ECO:0000256" key="6">
    <source>
        <dbReference type="ARBA" id="ARBA00022667"/>
    </source>
</evidence>
<dbReference type="SUPFAM" id="SSF52058">
    <property type="entry name" value="L domain-like"/>
    <property type="match status" value="1"/>
</dbReference>
<reference evidence="13" key="1">
    <citation type="journal article" date="2017" name="Nature">
        <title>The sunflower genome provides insights into oil metabolism, flowering and Asterid evolution.</title>
        <authorList>
            <person name="Badouin H."/>
            <person name="Gouzy J."/>
            <person name="Grassa C.J."/>
            <person name="Murat F."/>
            <person name="Staton S.E."/>
            <person name="Cottret L."/>
            <person name="Lelandais-Briere C."/>
            <person name="Owens G.L."/>
            <person name="Carrere S."/>
            <person name="Mayjonade B."/>
            <person name="Legrand L."/>
            <person name="Gill N."/>
            <person name="Kane N.C."/>
            <person name="Bowers J.E."/>
            <person name="Hubner S."/>
            <person name="Bellec A."/>
            <person name="Berard A."/>
            <person name="Berges H."/>
            <person name="Blanchet N."/>
            <person name="Boniface M.C."/>
            <person name="Brunel D."/>
            <person name="Catrice O."/>
            <person name="Chaidir N."/>
            <person name="Claudel C."/>
            <person name="Donnadieu C."/>
            <person name="Faraut T."/>
            <person name="Fievet G."/>
            <person name="Helmstetter N."/>
            <person name="King M."/>
            <person name="Knapp S.J."/>
            <person name="Lai Z."/>
            <person name="Le Paslier M.C."/>
            <person name="Lippi Y."/>
            <person name="Lorenzon L."/>
            <person name="Mandel J.R."/>
            <person name="Marage G."/>
            <person name="Marchand G."/>
            <person name="Marquand E."/>
            <person name="Bret-Mestries E."/>
            <person name="Morien E."/>
            <person name="Nambeesan S."/>
            <person name="Nguyen T."/>
            <person name="Pegot-Espagnet P."/>
            <person name="Pouilly N."/>
            <person name="Raftis F."/>
            <person name="Sallet E."/>
            <person name="Schiex T."/>
            <person name="Thomas J."/>
            <person name="Vandecasteele C."/>
            <person name="Vares D."/>
            <person name="Vear F."/>
            <person name="Vautrin S."/>
            <person name="Crespi M."/>
            <person name="Mangin B."/>
            <person name="Burke J.M."/>
            <person name="Salse J."/>
            <person name="Munos S."/>
            <person name="Vincourt P."/>
            <person name="Rieseberg L.H."/>
            <person name="Langlade N.B."/>
        </authorList>
    </citation>
    <scope>NUCLEOTIDE SEQUENCE</scope>
    <source>
        <tissue evidence="13">Leaves</tissue>
    </source>
</reference>
<dbReference type="Gene3D" id="1.10.10.10">
    <property type="entry name" value="Winged helix-like DNA-binding domain superfamily/Winged helix DNA-binding domain"/>
    <property type="match status" value="1"/>
</dbReference>
<dbReference type="OrthoDB" id="6161812at2759"/>
<dbReference type="PRINTS" id="PR00364">
    <property type="entry name" value="DISEASERSIST"/>
</dbReference>
<evidence type="ECO:0000259" key="11">
    <source>
        <dbReference type="Pfam" id="PF00931"/>
    </source>
</evidence>
<keyword evidence="9" id="KW-0611">Plant defense</keyword>